<keyword evidence="7" id="KW-1133">Transmembrane helix</keyword>
<reference evidence="11" key="1">
    <citation type="submission" date="2016-06" db="UniProtKB">
        <authorList>
            <consortium name="WormBaseParasite"/>
        </authorList>
    </citation>
    <scope>IDENTIFICATION</scope>
</reference>
<organism evidence="11">
    <name type="scientific">Echinostoma caproni</name>
    <dbReference type="NCBI Taxonomy" id="27848"/>
    <lineage>
        <taxon>Eukaryota</taxon>
        <taxon>Metazoa</taxon>
        <taxon>Spiralia</taxon>
        <taxon>Lophotrochozoa</taxon>
        <taxon>Platyhelminthes</taxon>
        <taxon>Trematoda</taxon>
        <taxon>Digenea</taxon>
        <taxon>Plagiorchiida</taxon>
        <taxon>Echinostomata</taxon>
        <taxon>Echinostomatoidea</taxon>
        <taxon>Echinostomatidae</taxon>
        <taxon>Echinostoma</taxon>
    </lineage>
</organism>
<keyword evidence="7" id="KW-0472">Membrane</keyword>
<feature type="transmembrane region" description="Helical" evidence="7">
    <location>
        <begin position="257"/>
        <end position="278"/>
    </location>
</feature>
<comment type="catalytic activity">
    <reaction evidence="3">
        <text>a 1,2-diacyl-sn-glycero-3-phospho-(1D-myo-inositol 4-phosphate) + H2O = a 1,2-diacyl-sn-glycero-3-phospho-(1D-myo-inositol) + phosphate</text>
        <dbReference type="Rhea" id="RHEA:55652"/>
        <dbReference type="ChEBI" id="CHEBI:15377"/>
        <dbReference type="ChEBI" id="CHEBI:43474"/>
        <dbReference type="ChEBI" id="CHEBI:57880"/>
        <dbReference type="ChEBI" id="CHEBI:58178"/>
    </reaction>
    <physiologicalReaction direction="left-to-right" evidence="3">
        <dbReference type="Rhea" id="RHEA:55653"/>
    </physiologicalReaction>
</comment>
<dbReference type="PANTHER" id="PTHR45662">
    <property type="entry name" value="PHOSPHATIDYLINOSITIDE PHOSPHATASE SAC1"/>
    <property type="match status" value="1"/>
</dbReference>
<evidence type="ECO:0000313" key="9">
    <source>
        <dbReference type="EMBL" id="VDP93051.1"/>
    </source>
</evidence>
<keyword evidence="10" id="KW-1185">Reference proteome</keyword>
<dbReference type="Proteomes" id="UP000272942">
    <property type="component" value="Unassembled WGS sequence"/>
</dbReference>
<dbReference type="GO" id="GO:0043812">
    <property type="term" value="F:phosphatidylinositol-4-phosphate phosphatase activity"/>
    <property type="evidence" value="ECO:0007669"/>
    <property type="project" value="TreeGrafter"/>
</dbReference>
<evidence type="ECO:0000256" key="4">
    <source>
        <dbReference type="ARBA" id="ARBA00040795"/>
    </source>
</evidence>
<proteinExistence type="predicted"/>
<feature type="domain" description="SAC" evidence="8">
    <location>
        <begin position="14"/>
        <end position="207"/>
    </location>
</feature>
<protein>
    <recommendedName>
        <fullName evidence="4">Phosphatidylinositol-3-phosphatase SAC1</fullName>
        <ecNumber evidence="1">3.1.3.64</ecNumber>
    </recommendedName>
    <alternativeName>
        <fullName evidence="6">Phosphatidylinositol-4-phosphate phosphatase</fullName>
    </alternativeName>
    <alternativeName>
        <fullName evidence="5">Suppressor of actin mutations 1-like protein</fullName>
    </alternativeName>
</protein>
<gene>
    <name evidence="9" type="ORF">ECPE_LOCUS15779</name>
</gene>
<dbReference type="EC" id="3.1.3.64" evidence="1"/>
<evidence type="ECO:0000313" key="10">
    <source>
        <dbReference type="Proteomes" id="UP000272942"/>
    </source>
</evidence>
<evidence type="ECO:0000256" key="6">
    <source>
        <dbReference type="ARBA" id="ARBA00041911"/>
    </source>
</evidence>
<keyword evidence="7" id="KW-0812">Transmembrane</keyword>
<evidence type="ECO:0000256" key="5">
    <source>
        <dbReference type="ARBA" id="ARBA00041396"/>
    </source>
</evidence>
<dbReference type="GO" id="GO:0046856">
    <property type="term" value="P:phosphatidylinositol dephosphorylation"/>
    <property type="evidence" value="ECO:0007669"/>
    <property type="project" value="TreeGrafter"/>
</dbReference>
<evidence type="ECO:0000313" key="11">
    <source>
        <dbReference type="WBParaSite" id="ECPE_0001581901-mRNA-1"/>
    </source>
</evidence>
<accession>A0A183B994</accession>
<dbReference type="WBParaSite" id="ECPE_0001581901-mRNA-1">
    <property type="protein sequence ID" value="ECPE_0001581901-mRNA-1"/>
    <property type="gene ID" value="ECPE_0001581901"/>
</dbReference>
<dbReference type="PANTHER" id="PTHR45662:SF2">
    <property type="entry name" value="PHOSPHATIDYLINOSITOL-3-PHOSPHATASE SAC1"/>
    <property type="match status" value="1"/>
</dbReference>
<evidence type="ECO:0000256" key="3">
    <source>
        <dbReference type="ARBA" id="ARBA00036807"/>
    </source>
</evidence>
<dbReference type="GO" id="GO:0004438">
    <property type="term" value="F:phosphatidylinositol-3-phosphate phosphatase activity"/>
    <property type="evidence" value="ECO:0007669"/>
    <property type="project" value="UniProtKB-EC"/>
</dbReference>
<evidence type="ECO:0000256" key="1">
    <source>
        <dbReference type="ARBA" id="ARBA00013038"/>
    </source>
</evidence>
<dbReference type="InterPro" id="IPR002013">
    <property type="entry name" value="SAC_dom"/>
</dbReference>
<feature type="transmembrane region" description="Helical" evidence="7">
    <location>
        <begin position="221"/>
        <end position="245"/>
    </location>
</feature>
<dbReference type="EMBL" id="UZAN01061721">
    <property type="protein sequence ID" value="VDP93051.1"/>
    <property type="molecule type" value="Genomic_DNA"/>
</dbReference>
<dbReference type="Pfam" id="PF02383">
    <property type="entry name" value="Syja_N"/>
    <property type="match status" value="1"/>
</dbReference>
<dbReference type="PROSITE" id="PS50275">
    <property type="entry name" value="SAC"/>
    <property type="match status" value="1"/>
</dbReference>
<comment type="catalytic activity">
    <reaction evidence="2">
        <text>a 1,2-diacyl-sn-glycero-3-phospho-(1D-myo-inositol-3-phosphate) + H2O = a 1,2-diacyl-sn-glycero-3-phospho-(1D-myo-inositol) + phosphate</text>
        <dbReference type="Rhea" id="RHEA:12316"/>
        <dbReference type="ChEBI" id="CHEBI:15377"/>
        <dbReference type="ChEBI" id="CHEBI:43474"/>
        <dbReference type="ChEBI" id="CHEBI:57880"/>
        <dbReference type="ChEBI" id="CHEBI:58088"/>
        <dbReference type="EC" id="3.1.3.64"/>
    </reaction>
    <physiologicalReaction direction="left-to-right" evidence="2">
        <dbReference type="Rhea" id="RHEA:12317"/>
    </physiologicalReaction>
</comment>
<sequence length="306" mass="34723">TQVVKAEAKKVYRVRKLLSSGAFYYGRNVQDGSPYDLTVNIQNRFHVGFSFLWNIGLMTPLLQWGLDPLEWLVTIICGSVEVSTIYCGAEQARMGIISRVSSLRPGTRFHSRGVNDRGDVANFVETEQVRLLFMPHIQVRGTVPLFWEQPGIQVGSHKIHFSRGLELSTTAFERHLMNIVSHYGATAIVNLLGSKQGEAMLSHHYQELHKRSAFKVSVDSLILLFFFHHIPYTSGLLPLVLLFSFHSFYNLIENICIVLYSGFSELYTCFQLSIYVMCSVERFTNVPAEIPYYILSCDDQLTGKAP</sequence>
<reference evidence="9 10" key="2">
    <citation type="submission" date="2018-11" db="EMBL/GenBank/DDBJ databases">
        <authorList>
            <consortium name="Pathogen Informatics"/>
        </authorList>
    </citation>
    <scope>NUCLEOTIDE SEQUENCE [LARGE SCALE GENOMIC DNA]</scope>
    <source>
        <strain evidence="9 10">Egypt</strain>
    </source>
</reference>
<evidence type="ECO:0000259" key="8">
    <source>
        <dbReference type="PROSITE" id="PS50275"/>
    </source>
</evidence>
<evidence type="ECO:0000256" key="2">
    <source>
        <dbReference type="ARBA" id="ARBA00036631"/>
    </source>
</evidence>
<dbReference type="AlphaFoldDB" id="A0A183B994"/>
<dbReference type="OrthoDB" id="1925875at2759"/>
<dbReference type="GO" id="GO:0005783">
    <property type="term" value="C:endoplasmic reticulum"/>
    <property type="evidence" value="ECO:0007669"/>
    <property type="project" value="TreeGrafter"/>
</dbReference>
<evidence type="ECO:0000256" key="7">
    <source>
        <dbReference type="SAM" id="Phobius"/>
    </source>
</evidence>
<name>A0A183B994_9TREM</name>